<comment type="caution">
    <text evidence="3">The sequence shown here is derived from an EMBL/GenBank/DDBJ whole genome shotgun (WGS) entry which is preliminary data.</text>
</comment>
<evidence type="ECO:0000256" key="1">
    <source>
        <dbReference type="SAM" id="MobiDB-lite"/>
    </source>
</evidence>
<accession>A0AAD7AH39</accession>
<keyword evidence="4" id="KW-1185">Reference proteome</keyword>
<dbReference type="Proteomes" id="UP001218218">
    <property type="component" value="Unassembled WGS sequence"/>
</dbReference>
<gene>
    <name evidence="3" type="ORF">DFH08DRAFT_848554</name>
</gene>
<evidence type="ECO:0000313" key="4">
    <source>
        <dbReference type="Proteomes" id="UP001218218"/>
    </source>
</evidence>
<dbReference type="AlphaFoldDB" id="A0AAD7AH39"/>
<feature type="compositionally biased region" description="Polar residues" evidence="1">
    <location>
        <begin position="90"/>
        <end position="102"/>
    </location>
</feature>
<proteinExistence type="predicted"/>
<feature type="signal peptide" evidence="2">
    <location>
        <begin position="1"/>
        <end position="17"/>
    </location>
</feature>
<evidence type="ECO:0000313" key="3">
    <source>
        <dbReference type="EMBL" id="KAJ7358476.1"/>
    </source>
</evidence>
<name>A0AAD7AH39_9AGAR</name>
<sequence length="155" mass="16690">MLSVLAHIFCCCPGVRARDGPDPAETTATPTATERTRLIDPPTPPASINVAEDESVKERMDTIVRAKEGKMFNVGRRAPSAGSSSRIRYHTNSQESLRTTKNPSPSSSESSLTVARSVERESESEPPLHESPTSPGILPPAPNPTPTTLPIAFDW</sequence>
<reference evidence="3" key="1">
    <citation type="submission" date="2023-03" db="EMBL/GenBank/DDBJ databases">
        <title>Massive genome expansion in bonnet fungi (Mycena s.s.) driven by repeated elements and novel gene families across ecological guilds.</title>
        <authorList>
            <consortium name="Lawrence Berkeley National Laboratory"/>
            <person name="Harder C.B."/>
            <person name="Miyauchi S."/>
            <person name="Viragh M."/>
            <person name="Kuo A."/>
            <person name="Thoen E."/>
            <person name="Andreopoulos B."/>
            <person name="Lu D."/>
            <person name="Skrede I."/>
            <person name="Drula E."/>
            <person name="Henrissat B."/>
            <person name="Morin E."/>
            <person name="Kohler A."/>
            <person name="Barry K."/>
            <person name="LaButti K."/>
            <person name="Morin E."/>
            <person name="Salamov A."/>
            <person name="Lipzen A."/>
            <person name="Mereny Z."/>
            <person name="Hegedus B."/>
            <person name="Baldrian P."/>
            <person name="Stursova M."/>
            <person name="Weitz H."/>
            <person name="Taylor A."/>
            <person name="Grigoriev I.V."/>
            <person name="Nagy L.G."/>
            <person name="Martin F."/>
            <person name="Kauserud H."/>
        </authorList>
    </citation>
    <scope>NUCLEOTIDE SEQUENCE</scope>
    <source>
        <strain evidence="3">CBHHK002</strain>
    </source>
</reference>
<feature type="region of interest" description="Disordered" evidence="1">
    <location>
        <begin position="16"/>
        <end position="155"/>
    </location>
</feature>
<organism evidence="3 4">
    <name type="scientific">Mycena albidolilacea</name>
    <dbReference type="NCBI Taxonomy" id="1033008"/>
    <lineage>
        <taxon>Eukaryota</taxon>
        <taxon>Fungi</taxon>
        <taxon>Dikarya</taxon>
        <taxon>Basidiomycota</taxon>
        <taxon>Agaricomycotina</taxon>
        <taxon>Agaricomycetes</taxon>
        <taxon>Agaricomycetidae</taxon>
        <taxon>Agaricales</taxon>
        <taxon>Marasmiineae</taxon>
        <taxon>Mycenaceae</taxon>
        <taxon>Mycena</taxon>
    </lineage>
</organism>
<feature type="compositionally biased region" description="Basic and acidic residues" evidence="1">
    <location>
        <begin position="54"/>
        <end position="70"/>
    </location>
</feature>
<feature type="compositionally biased region" description="Basic and acidic residues" evidence="1">
    <location>
        <begin position="117"/>
        <end position="128"/>
    </location>
</feature>
<feature type="compositionally biased region" description="Low complexity" evidence="1">
    <location>
        <begin position="23"/>
        <end position="33"/>
    </location>
</feature>
<feature type="compositionally biased region" description="Pro residues" evidence="1">
    <location>
        <begin position="137"/>
        <end position="147"/>
    </location>
</feature>
<evidence type="ECO:0000256" key="2">
    <source>
        <dbReference type="SAM" id="SignalP"/>
    </source>
</evidence>
<dbReference type="EMBL" id="JARIHO010000007">
    <property type="protein sequence ID" value="KAJ7358476.1"/>
    <property type="molecule type" value="Genomic_DNA"/>
</dbReference>
<keyword evidence="2" id="KW-0732">Signal</keyword>
<protein>
    <submittedName>
        <fullName evidence="3">Uncharacterized protein</fullName>
    </submittedName>
</protein>
<feature type="compositionally biased region" description="Low complexity" evidence="1">
    <location>
        <begin position="75"/>
        <end position="86"/>
    </location>
</feature>
<feature type="chain" id="PRO_5041927012" evidence="2">
    <location>
        <begin position="18"/>
        <end position="155"/>
    </location>
</feature>